<dbReference type="Proteomes" id="UP000830835">
    <property type="component" value="Unassembled WGS sequence"/>
</dbReference>
<dbReference type="Pfam" id="PF03462">
    <property type="entry name" value="PCRF"/>
    <property type="match status" value="1"/>
</dbReference>
<dbReference type="PANTHER" id="PTHR43116">
    <property type="entry name" value="PEPTIDE CHAIN RELEASE FACTOR 2"/>
    <property type="match status" value="1"/>
</dbReference>
<keyword evidence="10" id="KW-1185">Reference proteome</keyword>
<comment type="function">
    <text evidence="1 6">Peptide chain release factor 2 directs the termination of translation in response to the peptide chain termination codons UGA and UAA.</text>
</comment>
<evidence type="ECO:0000256" key="7">
    <source>
        <dbReference type="SAM" id="Coils"/>
    </source>
</evidence>
<keyword evidence="4 6" id="KW-0488">Methylation</keyword>
<keyword evidence="5 6" id="KW-0648">Protein biosynthesis</keyword>
<proteinExistence type="inferred from homology"/>
<evidence type="ECO:0000256" key="1">
    <source>
        <dbReference type="ARBA" id="ARBA00002613"/>
    </source>
</evidence>
<organism evidence="9 10">
    <name type="scientific">Thermostichus vulcanus str. 'Rupite'</name>
    <dbReference type="NCBI Taxonomy" id="2813851"/>
    <lineage>
        <taxon>Bacteria</taxon>
        <taxon>Bacillati</taxon>
        <taxon>Cyanobacteriota</taxon>
        <taxon>Cyanophyceae</taxon>
        <taxon>Thermostichales</taxon>
        <taxon>Thermostichaceae</taxon>
        <taxon>Thermostichus</taxon>
    </lineage>
</organism>
<dbReference type="EMBL" id="JAFIRA010000001">
    <property type="protein sequence ID" value="MCJ2541509.1"/>
    <property type="molecule type" value="Genomic_DNA"/>
</dbReference>
<comment type="subcellular location">
    <subcellularLocation>
        <location evidence="6">Cytoplasm</location>
    </subcellularLocation>
</comment>
<dbReference type="Pfam" id="PF00472">
    <property type="entry name" value="RF-1"/>
    <property type="match status" value="1"/>
</dbReference>
<dbReference type="RefSeq" id="WP_244348528.1">
    <property type="nucleotide sequence ID" value="NZ_JAFIRA010000001.1"/>
</dbReference>
<evidence type="ECO:0000256" key="2">
    <source>
        <dbReference type="ARBA" id="ARBA00010835"/>
    </source>
</evidence>
<evidence type="ECO:0000256" key="3">
    <source>
        <dbReference type="ARBA" id="ARBA00019192"/>
    </source>
</evidence>
<evidence type="ECO:0000256" key="4">
    <source>
        <dbReference type="ARBA" id="ARBA00022481"/>
    </source>
</evidence>
<sequence length="375" mass="42483">MELADLRRTLESLTLRLGNAQDYLDLPNLEQQIAIMEQEASQPEFWNDAEAARRQMQQLNSLKASWDQVHRWKDRLADAESALELLQEEPDPDLLAEMEGSLAGVDQELSQWELQQLLSGPYDKNGAILTITAGAGGTDAQDWAEMLLKMYSRWAENQGYKVSLSEYSEGSEAGIKSATLMIEGPYAYGYLSAEKGNHRMERISPFNANGKRQTSFAGVEVMPILEPENEYELKMEELEFETSRSGGAGGQNVNKVETAVRVIHKPTGIAVRCTEERSQLQNKERAMQILKAKLIELEEEKRRQKLAEIRGGMVTQGFGGRIRTYTFDPYKLIKDHRTNAETYNVDAFMNGEPSELMHFIHSYLRQETAKEPVPI</sequence>
<feature type="modified residue" description="N5-methylglutamine" evidence="6">
    <location>
        <position position="251"/>
    </location>
</feature>
<evidence type="ECO:0000313" key="9">
    <source>
        <dbReference type="EMBL" id="MCJ2541509.1"/>
    </source>
</evidence>
<dbReference type="InterPro" id="IPR004374">
    <property type="entry name" value="PrfB"/>
</dbReference>
<feature type="coiled-coil region" evidence="7">
    <location>
        <begin position="273"/>
        <end position="307"/>
    </location>
</feature>
<dbReference type="InterPro" id="IPR005139">
    <property type="entry name" value="PCRF"/>
</dbReference>
<comment type="caution">
    <text evidence="9">The sequence shown here is derived from an EMBL/GenBank/DDBJ whole genome shotgun (WGS) entry which is preliminary data.</text>
</comment>
<dbReference type="PANTHER" id="PTHR43116:SF3">
    <property type="entry name" value="CLASS I PEPTIDE CHAIN RELEASE FACTOR"/>
    <property type="match status" value="1"/>
</dbReference>
<dbReference type="PROSITE" id="PS00745">
    <property type="entry name" value="RF_PROK_I"/>
    <property type="match status" value="1"/>
</dbReference>
<dbReference type="InterPro" id="IPR045853">
    <property type="entry name" value="Pep_chain_release_fac_I_sf"/>
</dbReference>
<dbReference type="InterPro" id="IPR000352">
    <property type="entry name" value="Pep_chain_release_fac_I"/>
</dbReference>
<dbReference type="SMART" id="SM00937">
    <property type="entry name" value="PCRF"/>
    <property type="match status" value="1"/>
</dbReference>
<feature type="domain" description="Prokaryotic-type class I peptide chain release factors" evidence="8">
    <location>
        <begin position="244"/>
        <end position="260"/>
    </location>
</feature>
<dbReference type="Gene3D" id="3.30.160.20">
    <property type="match status" value="1"/>
</dbReference>
<keyword evidence="7" id="KW-0175">Coiled coil</keyword>
<dbReference type="SUPFAM" id="SSF75620">
    <property type="entry name" value="Release factor"/>
    <property type="match status" value="1"/>
</dbReference>
<name>A0ABT0C6T6_THEVL</name>
<comment type="similarity">
    <text evidence="2 6">Belongs to the prokaryotic/mitochondrial release factor family.</text>
</comment>
<evidence type="ECO:0000256" key="6">
    <source>
        <dbReference type="HAMAP-Rule" id="MF_00094"/>
    </source>
</evidence>
<gene>
    <name evidence="6 9" type="primary">prfB</name>
    <name evidence="9" type="ORF">JX360_01075</name>
</gene>
<dbReference type="Gene3D" id="1.20.58.410">
    <property type="entry name" value="Release factor"/>
    <property type="match status" value="1"/>
</dbReference>
<evidence type="ECO:0000313" key="10">
    <source>
        <dbReference type="Proteomes" id="UP000830835"/>
    </source>
</evidence>
<dbReference type="NCBIfam" id="TIGR00020">
    <property type="entry name" value="prfB"/>
    <property type="match status" value="1"/>
</dbReference>
<keyword evidence="6" id="KW-0963">Cytoplasm</keyword>
<evidence type="ECO:0000259" key="8">
    <source>
        <dbReference type="PROSITE" id="PS00745"/>
    </source>
</evidence>
<evidence type="ECO:0000256" key="5">
    <source>
        <dbReference type="ARBA" id="ARBA00022917"/>
    </source>
</evidence>
<reference evidence="9" key="1">
    <citation type="submission" date="2021-02" db="EMBL/GenBank/DDBJ databases">
        <title>The CRISPR/cas machinery reduction and long-range gene transfer in the hot spring cyanobacterium Synechococcus.</title>
        <authorList>
            <person name="Dvorak P."/>
            <person name="Jahodarova E."/>
            <person name="Hasler P."/>
            <person name="Poulickova A."/>
        </authorList>
    </citation>
    <scope>NUCLEOTIDE SEQUENCE</scope>
    <source>
        <strain evidence="9">Rupite</strain>
    </source>
</reference>
<protein>
    <recommendedName>
        <fullName evidence="3 6">Peptide chain release factor 2</fullName>
        <shortName evidence="6">RF-2</shortName>
    </recommendedName>
</protein>
<accession>A0ABT0C6T6</accession>
<comment type="PTM">
    <text evidence="6">Methylated by PrmC. Methylation increases the termination efficiency of RF2.</text>
</comment>
<dbReference type="Gene3D" id="3.30.70.1660">
    <property type="match status" value="1"/>
</dbReference>
<feature type="coiled-coil region" evidence="7">
    <location>
        <begin position="69"/>
        <end position="115"/>
    </location>
</feature>
<dbReference type="HAMAP" id="MF_00094">
    <property type="entry name" value="Rel_fac_2"/>
    <property type="match status" value="1"/>
</dbReference>